<reference evidence="1" key="1">
    <citation type="submission" date="2021-02" db="EMBL/GenBank/DDBJ databases">
        <authorList>
            <person name="Nowell W R."/>
        </authorList>
    </citation>
    <scope>NUCLEOTIDE SEQUENCE</scope>
</reference>
<dbReference type="EMBL" id="CAJOBS010001944">
    <property type="protein sequence ID" value="CAF4776931.1"/>
    <property type="molecule type" value="Genomic_DNA"/>
</dbReference>
<name>A0A821MZ13_9BILA</name>
<proteinExistence type="predicted"/>
<organism evidence="1 2">
    <name type="scientific">Rotaria socialis</name>
    <dbReference type="NCBI Taxonomy" id="392032"/>
    <lineage>
        <taxon>Eukaryota</taxon>
        <taxon>Metazoa</taxon>
        <taxon>Spiralia</taxon>
        <taxon>Gnathifera</taxon>
        <taxon>Rotifera</taxon>
        <taxon>Eurotatoria</taxon>
        <taxon>Bdelloidea</taxon>
        <taxon>Philodinida</taxon>
        <taxon>Philodinidae</taxon>
        <taxon>Rotaria</taxon>
    </lineage>
</organism>
<accession>A0A821MZ13</accession>
<protein>
    <submittedName>
        <fullName evidence="1">Uncharacterized protein</fullName>
    </submittedName>
</protein>
<gene>
    <name evidence="1" type="ORF">TOA249_LOCUS21921</name>
</gene>
<comment type="caution">
    <text evidence="1">The sequence shown here is derived from an EMBL/GenBank/DDBJ whole genome shotgun (WGS) entry which is preliminary data.</text>
</comment>
<dbReference type="AlphaFoldDB" id="A0A821MZ13"/>
<evidence type="ECO:0000313" key="2">
    <source>
        <dbReference type="Proteomes" id="UP000663838"/>
    </source>
</evidence>
<sequence>MLAYAQQPMLHSNTTQQQTFFSYTKISPINTEHEISNQHLNNLPYTGLTTTNGLSYANIVKGMASNSNELLVKRMDSLLTKMQEESNSTRHSIEELKHEIPNSLRNELINEWLTISSYNELELKWKHYQEANERHGYSSSSLNILFFNVRGFDLRWGEACAALSNYNIHYQAGENAHGDILAMIQTDIRVVRLDCSLPNICILDLQWEQIIRLLAIYVDLSPFITNHCMIMRDFNIDIEQDGDLADNFLEWMDSCNLEPAVLDSNMSLRSSRTIDYAITVGVELSMHSIPQDLMKLLAQSHLLSFKAKRKRDIELRKEARRLRNLARFELKRFQKEQLTKQLEEGHFPGDTSRLI</sequence>
<dbReference type="Proteomes" id="UP000663838">
    <property type="component" value="Unassembled WGS sequence"/>
</dbReference>
<evidence type="ECO:0000313" key="1">
    <source>
        <dbReference type="EMBL" id="CAF4776931.1"/>
    </source>
</evidence>